<sequence length="406" mass="47366">MVKNIKIVIGANFGDEGKGLFTDYICKQYISKTPIVIRDNGGCQSGHTVVRDGKRIVFSHFGSGSLLGVPTFLTSNFIINPIFFADEWNKIYRLCPNLKVFVDANTRVSTPYDVLINQIKEIYRNQNAHGSTGKGIYETINRYEEVKQSYYLKDLYKLSYNEIKDYLLQISNYLYKKNKVYFEHNQNKEIESLIKIYNNNDLIDSYINDFIFMKDHIELTNYYEIVSKYETHIFEMSQGLLLDKESHLYMPHCTPSNTGSKNPLNNIINNLTDFNDVEIELIYVSRSYMTRHGAGEFFSECDMKDINKALKDLTNAPNRFQGNLRYGFFDAKETLRSIFSDYNYFIQALKRKVTLSICITHLNETSNNLIIGKNLYIEPESLFKYLFNKRYYSIGENNNKDIICLE</sequence>
<dbReference type="GO" id="GO:0004019">
    <property type="term" value="F:adenylosuccinate synthase activity"/>
    <property type="evidence" value="ECO:0007669"/>
    <property type="project" value="UniProtKB-EC"/>
</dbReference>
<dbReference type="GO" id="GO:0046040">
    <property type="term" value="P:IMP metabolic process"/>
    <property type="evidence" value="ECO:0007669"/>
    <property type="project" value="TreeGrafter"/>
</dbReference>
<accession>A0A378NS24</accession>
<dbReference type="SMART" id="SM00788">
    <property type="entry name" value="Adenylsucc_synt"/>
    <property type="match status" value="1"/>
</dbReference>
<proteinExistence type="predicted"/>
<keyword evidence="1 6" id="KW-0436">Ligase</keyword>
<evidence type="ECO:0000313" key="7">
    <source>
        <dbReference type="Proteomes" id="UP000255234"/>
    </source>
</evidence>
<keyword evidence="4" id="KW-0658">Purine biosynthesis</keyword>
<dbReference type="Proteomes" id="UP000255234">
    <property type="component" value="Unassembled WGS sequence"/>
</dbReference>
<dbReference type="Gene3D" id="3.40.440.10">
    <property type="entry name" value="Adenylosuccinate Synthetase, subunit A, domain 1"/>
    <property type="match status" value="1"/>
</dbReference>
<dbReference type="PANTHER" id="PTHR11846">
    <property type="entry name" value="ADENYLOSUCCINATE SYNTHETASE"/>
    <property type="match status" value="1"/>
</dbReference>
<dbReference type="RefSeq" id="WP_115151552.1">
    <property type="nucleotide sequence ID" value="NZ_UGPP01000001.1"/>
</dbReference>
<gene>
    <name evidence="6" type="primary">purA_2</name>
    <name evidence="6" type="ORF">NCTC10571_01340</name>
</gene>
<dbReference type="Pfam" id="PF00709">
    <property type="entry name" value="Adenylsucc_synt"/>
    <property type="match status" value="1"/>
</dbReference>
<dbReference type="SUPFAM" id="SSF52540">
    <property type="entry name" value="P-loop containing nucleoside triphosphate hydrolases"/>
    <property type="match status" value="1"/>
</dbReference>
<evidence type="ECO:0000256" key="1">
    <source>
        <dbReference type="ARBA" id="ARBA00022598"/>
    </source>
</evidence>
<evidence type="ECO:0000313" key="6">
    <source>
        <dbReference type="EMBL" id="STY71184.1"/>
    </source>
</evidence>
<evidence type="ECO:0000256" key="3">
    <source>
        <dbReference type="ARBA" id="ARBA00022741"/>
    </source>
</evidence>
<dbReference type="InterPro" id="IPR001114">
    <property type="entry name" value="Adenylosuccinate_synthetase"/>
</dbReference>
<protein>
    <submittedName>
        <fullName evidence="6">Adenylosuccinate synthetase</fullName>
        <ecNumber evidence="6">6.3.4.4</ecNumber>
    </submittedName>
</protein>
<dbReference type="GO" id="GO:0046872">
    <property type="term" value="F:metal ion binding"/>
    <property type="evidence" value="ECO:0007669"/>
    <property type="project" value="UniProtKB-KW"/>
</dbReference>
<evidence type="ECO:0000256" key="4">
    <source>
        <dbReference type="ARBA" id="ARBA00022755"/>
    </source>
</evidence>
<keyword evidence="5" id="KW-0460">Magnesium</keyword>
<dbReference type="EC" id="6.3.4.4" evidence="6"/>
<dbReference type="InterPro" id="IPR042109">
    <property type="entry name" value="Adenylosuccinate_synth_dom1"/>
</dbReference>
<keyword evidence="3" id="KW-0547">Nucleotide-binding</keyword>
<evidence type="ECO:0000256" key="5">
    <source>
        <dbReference type="ARBA" id="ARBA00022842"/>
    </source>
</evidence>
<dbReference type="Gene3D" id="1.10.300.10">
    <property type="entry name" value="Adenylosuccinate Synthetase, subunit A, domain 2"/>
    <property type="match status" value="1"/>
</dbReference>
<dbReference type="InterPro" id="IPR042110">
    <property type="entry name" value="Adenylosuccinate_synth_dom2"/>
</dbReference>
<dbReference type="InterPro" id="IPR027417">
    <property type="entry name" value="P-loop_NTPase"/>
</dbReference>
<organism evidence="6 7">
    <name type="scientific">Megamonas hypermegale</name>
    <dbReference type="NCBI Taxonomy" id="158847"/>
    <lineage>
        <taxon>Bacteria</taxon>
        <taxon>Bacillati</taxon>
        <taxon>Bacillota</taxon>
        <taxon>Negativicutes</taxon>
        <taxon>Selenomonadales</taxon>
        <taxon>Selenomonadaceae</taxon>
        <taxon>Megamonas</taxon>
    </lineage>
</organism>
<name>A0A378NS24_9FIRM</name>
<reference evidence="6 7" key="1">
    <citation type="submission" date="2018-06" db="EMBL/GenBank/DDBJ databases">
        <authorList>
            <consortium name="Pathogen Informatics"/>
            <person name="Doyle S."/>
        </authorList>
    </citation>
    <scope>NUCLEOTIDE SEQUENCE [LARGE SCALE GENOMIC DNA]</scope>
    <source>
        <strain evidence="6 7">NCTC10571</strain>
    </source>
</reference>
<dbReference type="EMBL" id="UGPP01000001">
    <property type="protein sequence ID" value="STY71184.1"/>
    <property type="molecule type" value="Genomic_DNA"/>
</dbReference>
<dbReference type="GO" id="GO:0000166">
    <property type="term" value="F:nucleotide binding"/>
    <property type="evidence" value="ECO:0007669"/>
    <property type="project" value="UniProtKB-KW"/>
</dbReference>
<evidence type="ECO:0000256" key="2">
    <source>
        <dbReference type="ARBA" id="ARBA00022723"/>
    </source>
</evidence>
<dbReference type="AlphaFoldDB" id="A0A378NS24"/>
<dbReference type="PANTHER" id="PTHR11846:SF0">
    <property type="entry name" value="ADENYLOSUCCINATE SYNTHETASE"/>
    <property type="match status" value="1"/>
</dbReference>
<dbReference type="GO" id="GO:0005737">
    <property type="term" value="C:cytoplasm"/>
    <property type="evidence" value="ECO:0007669"/>
    <property type="project" value="TreeGrafter"/>
</dbReference>
<dbReference type="GO" id="GO:0044208">
    <property type="term" value="P:'de novo' AMP biosynthetic process"/>
    <property type="evidence" value="ECO:0007669"/>
    <property type="project" value="TreeGrafter"/>
</dbReference>
<keyword evidence="2" id="KW-0479">Metal-binding</keyword>